<sequence length="176" mass="19639">MHWLNDCTVATEAEKIELRQKLRDAKKNRQARLKRLGELLPPASRTVTINGVLELPCCPDTGSEYTVMTRSQWDLLVAADTEVITEPLDSPISILTYGAHSFVARENTKLRVLIHTAAGPVEPMEAVQCLIVDSKDDEFIIGRDLLGVLGIDVDRQLEQLASRDDDEMRDDPGKTD</sequence>
<accession>A0A6G0Q058</accession>
<protein>
    <recommendedName>
        <fullName evidence="3">Peptidase A2 domain-containing protein</fullName>
    </recommendedName>
</protein>
<evidence type="ECO:0000313" key="2">
    <source>
        <dbReference type="Proteomes" id="UP000486351"/>
    </source>
</evidence>
<gene>
    <name evidence="1" type="ORF">PF008_g32340</name>
</gene>
<dbReference type="AlphaFoldDB" id="A0A6G0Q058"/>
<evidence type="ECO:0008006" key="3">
    <source>
        <dbReference type="Google" id="ProtNLM"/>
    </source>
</evidence>
<dbReference type="EMBL" id="QXFY01008785">
    <property type="protein sequence ID" value="KAE9263556.1"/>
    <property type="molecule type" value="Genomic_DNA"/>
</dbReference>
<comment type="caution">
    <text evidence="1">The sequence shown here is derived from an EMBL/GenBank/DDBJ whole genome shotgun (WGS) entry which is preliminary data.</text>
</comment>
<evidence type="ECO:0000313" key="1">
    <source>
        <dbReference type="EMBL" id="KAE9263556.1"/>
    </source>
</evidence>
<dbReference type="Gene3D" id="2.40.70.10">
    <property type="entry name" value="Acid Proteases"/>
    <property type="match status" value="1"/>
</dbReference>
<reference evidence="1 2" key="1">
    <citation type="submission" date="2018-09" db="EMBL/GenBank/DDBJ databases">
        <title>Genomic investigation of the strawberry pathogen Phytophthora fragariae indicates pathogenicity is determined by transcriptional variation in three key races.</title>
        <authorList>
            <person name="Adams T.M."/>
            <person name="Armitage A.D."/>
            <person name="Sobczyk M.K."/>
            <person name="Bates H.J."/>
            <person name="Dunwell J.M."/>
            <person name="Nellist C.F."/>
            <person name="Harrison R.J."/>
        </authorList>
    </citation>
    <scope>NUCLEOTIDE SEQUENCE [LARGE SCALE GENOMIC DNA]</scope>
    <source>
        <strain evidence="1 2">NOV-77</strain>
    </source>
</reference>
<organism evidence="1 2">
    <name type="scientific">Phytophthora fragariae</name>
    <dbReference type="NCBI Taxonomy" id="53985"/>
    <lineage>
        <taxon>Eukaryota</taxon>
        <taxon>Sar</taxon>
        <taxon>Stramenopiles</taxon>
        <taxon>Oomycota</taxon>
        <taxon>Peronosporomycetes</taxon>
        <taxon>Peronosporales</taxon>
        <taxon>Peronosporaceae</taxon>
        <taxon>Phytophthora</taxon>
    </lineage>
</organism>
<name>A0A6G0Q058_9STRA</name>
<proteinExistence type="predicted"/>
<dbReference type="InterPro" id="IPR021109">
    <property type="entry name" value="Peptidase_aspartic_dom_sf"/>
</dbReference>
<dbReference type="Proteomes" id="UP000486351">
    <property type="component" value="Unassembled WGS sequence"/>
</dbReference>